<evidence type="ECO:0000313" key="17">
    <source>
        <dbReference type="EMBL" id="GGF89480.1"/>
    </source>
</evidence>
<feature type="binding site" evidence="12">
    <location>
        <begin position="23"/>
        <end position="27"/>
    </location>
    <ligand>
        <name>substrate</name>
    </ligand>
</feature>
<dbReference type="AlphaFoldDB" id="A0A8J2Z2H7"/>
<evidence type="ECO:0000256" key="6">
    <source>
        <dbReference type="ARBA" id="ARBA00012288"/>
    </source>
</evidence>
<reference evidence="17" key="2">
    <citation type="submission" date="2020-09" db="EMBL/GenBank/DDBJ databases">
        <authorList>
            <person name="Sun Q."/>
            <person name="Zhou Y."/>
        </authorList>
    </citation>
    <scope>NUCLEOTIDE SEQUENCE</scope>
    <source>
        <strain evidence="17">CGMCC 1.15758</strain>
    </source>
</reference>
<comment type="catalytic activity">
    <reaction evidence="12 13">
        <text>uroporphyrinogen III + 4 H(+) = coproporphyrinogen III + 4 CO2</text>
        <dbReference type="Rhea" id="RHEA:19865"/>
        <dbReference type="ChEBI" id="CHEBI:15378"/>
        <dbReference type="ChEBI" id="CHEBI:16526"/>
        <dbReference type="ChEBI" id="CHEBI:57308"/>
        <dbReference type="ChEBI" id="CHEBI:57309"/>
        <dbReference type="EC" id="4.1.1.37"/>
    </reaction>
</comment>
<dbReference type="InterPro" id="IPR006361">
    <property type="entry name" value="Uroporphyrinogen_deCO2ase_HemE"/>
</dbReference>
<keyword evidence="18" id="KW-1185">Reference proteome</keyword>
<evidence type="ECO:0000259" key="15">
    <source>
        <dbReference type="PROSITE" id="PS00906"/>
    </source>
</evidence>
<evidence type="ECO:0000256" key="11">
    <source>
        <dbReference type="ARBA" id="ARBA00023244"/>
    </source>
</evidence>
<accession>A0A8J2Z2H7</accession>
<keyword evidence="9 12" id="KW-0210">Decarboxylase</keyword>
<evidence type="ECO:0000259" key="16">
    <source>
        <dbReference type="PROSITE" id="PS00907"/>
    </source>
</evidence>
<keyword evidence="11 12" id="KW-0627">Porphyrin biosynthesis</keyword>
<dbReference type="UniPathway" id="UPA00251">
    <property type="reaction ID" value="UER00321"/>
</dbReference>
<evidence type="ECO:0000256" key="9">
    <source>
        <dbReference type="ARBA" id="ARBA00022793"/>
    </source>
</evidence>
<dbReference type="GO" id="GO:0006782">
    <property type="term" value="P:protoporphyrinogen IX biosynthetic process"/>
    <property type="evidence" value="ECO:0007669"/>
    <property type="project" value="UniProtKB-UniRule"/>
</dbReference>
<comment type="similarity">
    <text evidence="4 12 14">Belongs to the uroporphyrinogen decarboxylase family.</text>
</comment>
<dbReference type="SUPFAM" id="SSF51726">
    <property type="entry name" value="UROD/MetE-like"/>
    <property type="match status" value="1"/>
</dbReference>
<evidence type="ECO:0000256" key="13">
    <source>
        <dbReference type="RuleBase" id="RU000554"/>
    </source>
</evidence>
<feature type="binding site" evidence="12">
    <location>
        <position position="150"/>
    </location>
    <ligand>
        <name>substrate</name>
    </ligand>
</feature>
<dbReference type="Pfam" id="PF01208">
    <property type="entry name" value="URO-D"/>
    <property type="match status" value="1"/>
</dbReference>
<evidence type="ECO:0000256" key="12">
    <source>
        <dbReference type="HAMAP-Rule" id="MF_00218"/>
    </source>
</evidence>
<dbReference type="OrthoDB" id="9806656at2"/>
<keyword evidence="10 12" id="KW-0456">Lyase</keyword>
<comment type="caution">
    <text evidence="12">Lacks conserved residue(s) required for the propagation of feature annotation.</text>
</comment>
<dbReference type="InterPro" id="IPR038071">
    <property type="entry name" value="UROD/MetE-like_sf"/>
</dbReference>
<dbReference type="GO" id="GO:0004853">
    <property type="term" value="F:uroporphyrinogen decarboxylase activity"/>
    <property type="evidence" value="ECO:0007669"/>
    <property type="project" value="UniProtKB-UniRule"/>
</dbReference>
<dbReference type="FunFam" id="3.20.20.210:FF:000001">
    <property type="entry name" value="Uroporphyrinogen decarboxylase"/>
    <property type="match status" value="1"/>
</dbReference>
<feature type="domain" description="Uroporphyrinogen decarboxylase (URO-D)" evidence="15">
    <location>
        <begin position="18"/>
        <end position="27"/>
    </location>
</feature>
<dbReference type="HAMAP" id="MF_00218">
    <property type="entry name" value="URO_D"/>
    <property type="match status" value="1"/>
</dbReference>
<evidence type="ECO:0000256" key="1">
    <source>
        <dbReference type="ARBA" id="ARBA00002448"/>
    </source>
</evidence>
<feature type="binding site" evidence="12">
    <location>
        <position position="321"/>
    </location>
    <ligand>
        <name>substrate</name>
    </ligand>
</feature>
<dbReference type="RefSeq" id="WP_117001449.1">
    <property type="nucleotide sequence ID" value="NZ_BMJS01000002.1"/>
</dbReference>
<gene>
    <name evidence="12 17" type="primary">hemE</name>
    <name evidence="17" type="ORF">GCM10010995_03500</name>
</gene>
<evidence type="ECO:0000256" key="10">
    <source>
        <dbReference type="ARBA" id="ARBA00023239"/>
    </source>
</evidence>
<dbReference type="InterPro" id="IPR000257">
    <property type="entry name" value="Uroporphyrinogen_deCOase"/>
</dbReference>
<comment type="function">
    <text evidence="1 12">Catalyzes the decarboxylation of four acetate groups of uroporphyrinogen-III to yield coproporphyrinogen-III.</text>
</comment>
<comment type="subunit">
    <text evidence="5 12">Homodimer.</text>
</comment>
<dbReference type="GO" id="GO:0005829">
    <property type="term" value="C:cytosol"/>
    <property type="evidence" value="ECO:0007669"/>
    <property type="project" value="TreeGrafter"/>
</dbReference>
<protein>
    <recommendedName>
        <fullName evidence="7 12">Uroporphyrinogen decarboxylase</fullName>
        <shortName evidence="12">UPD</shortName>
        <shortName evidence="12">URO-D</shortName>
        <ecNumber evidence="6 12">4.1.1.37</ecNumber>
    </recommendedName>
</protein>
<evidence type="ECO:0000256" key="5">
    <source>
        <dbReference type="ARBA" id="ARBA00011738"/>
    </source>
</evidence>
<dbReference type="Proteomes" id="UP000636949">
    <property type="component" value="Unassembled WGS sequence"/>
</dbReference>
<feature type="binding site" evidence="12">
    <location>
        <position position="73"/>
    </location>
    <ligand>
        <name>substrate</name>
    </ligand>
</feature>
<evidence type="ECO:0000256" key="2">
    <source>
        <dbReference type="ARBA" id="ARBA00004496"/>
    </source>
</evidence>
<dbReference type="CDD" id="cd00717">
    <property type="entry name" value="URO-D"/>
    <property type="match status" value="1"/>
</dbReference>
<evidence type="ECO:0000313" key="18">
    <source>
        <dbReference type="Proteomes" id="UP000636949"/>
    </source>
</evidence>
<dbReference type="PROSITE" id="PS00907">
    <property type="entry name" value="UROD_2"/>
    <property type="match status" value="1"/>
</dbReference>
<feature type="site" description="Transition state stabilizer" evidence="12">
    <location>
        <position position="73"/>
    </location>
</feature>
<sequence length="346" mass="38434">MRTLFLDALQGKPVTQTPLWIMRQAGRYLPEYRETRAKFSDFMQMCRHAQACCEVALQPLDRYDLDASIVFSDILTIPEAMGMDLKFVSGKGPIFSAPLTTLADVERLDTQGAIDKLHYVFNAVSTTKKAIKDRVPLIGFTGSPWTLAAYMVEGQGSKQFTQLRKMLYSAPELLHKLLSDLSIVIIDYLDEQIKAGADAVMIFDTWGGMLAESNYAAFSLNYMQTITTELKKRHPHVPVTLFTKGGGLWLDQLIKTDCDGIGIDWSIDIARARQAVGNKFALQGNLDPAALYGSDQSIIDSVKSIVTSQAPYSRFVFNLGHGVYPDISPDKVKVMVDAVREFGAKD</sequence>
<feature type="binding site" evidence="12">
    <location>
        <position position="205"/>
    </location>
    <ligand>
        <name>substrate</name>
    </ligand>
</feature>
<comment type="subcellular location">
    <subcellularLocation>
        <location evidence="2 12">Cytoplasm</location>
    </subcellularLocation>
</comment>
<keyword evidence="8 12" id="KW-0963">Cytoplasm</keyword>
<dbReference type="Gene3D" id="3.20.20.210">
    <property type="match status" value="1"/>
</dbReference>
<evidence type="ECO:0000256" key="3">
    <source>
        <dbReference type="ARBA" id="ARBA00004804"/>
    </source>
</evidence>
<dbReference type="PANTHER" id="PTHR21091:SF169">
    <property type="entry name" value="UROPORPHYRINOGEN DECARBOXYLASE"/>
    <property type="match status" value="1"/>
</dbReference>
<evidence type="ECO:0000256" key="4">
    <source>
        <dbReference type="ARBA" id="ARBA00009935"/>
    </source>
</evidence>
<dbReference type="EC" id="4.1.1.37" evidence="6 12"/>
<evidence type="ECO:0000256" key="8">
    <source>
        <dbReference type="ARBA" id="ARBA00022490"/>
    </source>
</evidence>
<dbReference type="PANTHER" id="PTHR21091">
    <property type="entry name" value="METHYLTETRAHYDROFOLATE:HOMOCYSTEINE METHYLTRANSFERASE RELATED"/>
    <property type="match status" value="1"/>
</dbReference>
<dbReference type="NCBIfam" id="TIGR01464">
    <property type="entry name" value="hemE"/>
    <property type="match status" value="1"/>
</dbReference>
<feature type="domain" description="Uroporphyrinogen decarboxylase (URO-D)" evidence="16">
    <location>
        <begin position="138"/>
        <end position="154"/>
    </location>
</feature>
<dbReference type="EMBL" id="BMJS01000002">
    <property type="protein sequence ID" value="GGF89480.1"/>
    <property type="molecule type" value="Genomic_DNA"/>
</dbReference>
<evidence type="ECO:0000256" key="14">
    <source>
        <dbReference type="RuleBase" id="RU004169"/>
    </source>
</evidence>
<evidence type="ECO:0000256" key="7">
    <source>
        <dbReference type="ARBA" id="ARBA00014308"/>
    </source>
</evidence>
<dbReference type="PROSITE" id="PS00906">
    <property type="entry name" value="UROD_1"/>
    <property type="match status" value="1"/>
</dbReference>
<name>A0A8J2Z2H7_9GAMM</name>
<organism evidence="17 18">
    <name type="scientific">Cysteiniphilum litorale</name>
    <dbReference type="NCBI Taxonomy" id="2056700"/>
    <lineage>
        <taxon>Bacteria</taxon>
        <taxon>Pseudomonadati</taxon>
        <taxon>Pseudomonadota</taxon>
        <taxon>Gammaproteobacteria</taxon>
        <taxon>Thiotrichales</taxon>
        <taxon>Fastidiosibacteraceae</taxon>
        <taxon>Cysteiniphilum</taxon>
    </lineage>
</organism>
<comment type="pathway">
    <text evidence="3 12 13">Porphyrin-containing compound metabolism; protoporphyrin-IX biosynthesis; coproporphyrinogen-III from 5-aminolevulinate: step 4/4.</text>
</comment>
<proteinExistence type="inferred from homology"/>
<comment type="caution">
    <text evidence="17">The sequence shown here is derived from an EMBL/GenBank/DDBJ whole genome shotgun (WGS) entry which is preliminary data.</text>
</comment>
<reference evidence="17" key="1">
    <citation type="journal article" date="2014" name="Int. J. Syst. Evol. Microbiol.">
        <title>Complete genome sequence of Corynebacterium casei LMG S-19264T (=DSM 44701T), isolated from a smear-ripened cheese.</title>
        <authorList>
            <consortium name="US DOE Joint Genome Institute (JGI-PGF)"/>
            <person name="Walter F."/>
            <person name="Albersmeier A."/>
            <person name="Kalinowski J."/>
            <person name="Ruckert C."/>
        </authorList>
    </citation>
    <scope>NUCLEOTIDE SEQUENCE</scope>
    <source>
        <strain evidence="17">CGMCC 1.15758</strain>
    </source>
</reference>